<accession>A0A3B7QYE4</accession>
<organism evidence="2 3">
    <name type="scientific">Hymenobacter oligotrophus</name>
    <dbReference type="NCBI Taxonomy" id="2319843"/>
    <lineage>
        <taxon>Bacteria</taxon>
        <taxon>Pseudomonadati</taxon>
        <taxon>Bacteroidota</taxon>
        <taxon>Cytophagia</taxon>
        <taxon>Cytophagales</taxon>
        <taxon>Hymenobacteraceae</taxon>
        <taxon>Hymenobacter</taxon>
    </lineage>
</organism>
<dbReference type="KEGG" id="hyh:D3Y59_14970"/>
<protein>
    <recommendedName>
        <fullName evidence="4">Two pore domain potassium channel family protein</fullName>
    </recommendedName>
</protein>
<keyword evidence="1" id="KW-0812">Transmembrane</keyword>
<dbReference type="AlphaFoldDB" id="A0A3B7QYE4"/>
<keyword evidence="1" id="KW-1133">Transmembrane helix</keyword>
<dbReference type="OrthoDB" id="9785126at2"/>
<feature type="transmembrane region" description="Helical" evidence="1">
    <location>
        <begin position="126"/>
        <end position="147"/>
    </location>
</feature>
<dbReference type="EMBL" id="CP032317">
    <property type="protein sequence ID" value="AYA38228.1"/>
    <property type="molecule type" value="Genomic_DNA"/>
</dbReference>
<gene>
    <name evidence="2" type="ORF">D3Y59_14970</name>
</gene>
<evidence type="ECO:0008006" key="4">
    <source>
        <dbReference type="Google" id="ProtNLM"/>
    </source>
</evidence>
<dbReference type="Proteomes" id="UP000262802">
    <property type="component" value="Chromosome"/>
</dbReference>
<reference evidence="2 3" key="1">
    <citation type="submission" date="2018-09" db="EMBL/GenBank/DDBJ databases">
        <title>Hymenobacter medium sp. nov., isolated from R2A medium.</title>
        <authorList>
            <person name="Yingchao G."/>
        </authorList>
    </citation>
    <scope>NUCLEOTIDE SEQUENCE [LARGE SCALE GENOMIC DNA]</scope>
    <source>
        <strain evidence="3">sh-6</strain>
    </source>
</reference>
<sequence length="340" mass="38053">MLLAGAAVVMYTLSAAIRAFIMPRNESVLLSNWVFRGVRLVFYMVAALGRTYARRDWVLALYAPVALVLLPIAWLALIALGYTGMFWAVGEGSWAFCYKLSSNSLLTLGSLEANSLVGSFLSYSEATWGLLLMTLLISYLPTIYQAFSRRELVVAQLELRAGAPSSATNLIVWLNRGGSLLDDDHEWRAWEEWFVQIDETHTSLPVLSFFRSPQPGRSWIASAGILLDAAALIISAVDQPRSNQVEISFKAGCLAVNRVYRFFEQRARSKPSELLGPTDALEEPSRREFLEAYKCLQAHNVQLHPDPDAAWRRYHTLRGRYTEAVTFLAKLLTAPDVKTV</sequence>
<feature type="transmembrane region" description="Helical" evidence="1">
    <location>
        <begin position="29"/>
        <end position="49"/>
    </location>
</feature>
<name>A0A3B7QYE4_9BACT</name>
<keyword evidence="1" id="KW-0472">Membrane</keyword>
<keyword evidence="3" id="KW-1185">Reference proteome</keyword>
<evidence type="ECO:0000313" key="2">
    <source>
        <dbReference type="EMBL" id="AYA38228.1"/>
    </source>
</evidence>
<proteinExistence type="predicted"/>
<feature type="transmembrane region" description="Helical" evidence="1">
    <location>
        <begin position="61"/>
        <end position="82"/>
    </location>
</feature>
<evidence type="ECO:0000256" key="1">
    <source>
        <dbReference type="SAM" id="Phobius"/>
    </source>
</evidence>
<evidence type="ECO:0000313" key="3">
    <source>
        <dbReference type="Proteomes" id="UP000262802"/>
    </source>
</evidence>